<feature type="compositionally biased region" description="Basic and acidic residues" evidence="6">
    <location>
        <begin position="226"/>
        <end position="243"/>
    </location>
</feature>
<evidence type="ECO:0000256" key="3">
    <source>
        <dbReference type="ARBA" id="ARBA00012824"/>
    </source>
</evidence>
<dbReference type="Proteomes" id="UP001500909">
    <property type="component" value="Unassembled WGS sequence"/>
</dbReference>
<dbReference type="EC" id="5.4.4.2" evidence="3"/>
<dbReference type="RefSeq" id="WP_346099232.1">
    <property type="nucleotide sequence ID" value="NZ_BAAABY010000051.1"/>
</dbReference>
<protein>
    <recommendedName>
        <fullName evidence="3">isochorismate synthase</fullName>
        <ecNumber evidence="3">5.4.4.2</ecNumber>
    </recommendedName>
    <alternativeName>
        <fullName evidence="5">Isochorismate mutase</fullName>
    </alternativeName>
</protein>
<keyword evidence="4" id="KW-0413">Isomerase</keyword>
<sequence>MTASRFLAPPTAPSFAAHRPTALLHAYRPRADRFFASPTRTLLARGVRHAVPHGSQPLSERVRATLDRARSPATPVPVVVGAIPFDLAAPCALVVPRALHWAPALASDPLIGQSGRSPVQGRYRLRPHPAPHEYAARVSAAVGRLRSGELDKVVLSRVLDVVGVQEIRLPGVLRRLAGRDPAGYLFAVPSGRDRTLVGASPELLVARRGRHLTTTLLAGSRPRGRTPAEDARHSKALRSSDKDRHEHAILVDAVLAALAPQCAQLHAPSTPTLLHTATMWHLATPLTGILATDGTTALDLACRLHPTPAVCGTPVHAARQLLQELEPFDRGMYAGLVGWQDAYGDGEWALTIRCAEVAQHTARLFAGAGIVADSCAQEETAETEAKFATLLHALGAGLPAAAGAV</sequence>
<dbReference type="InterPro" id="IPR015890">
    <property type="entry name" value="Chorismate_C"/>
</dbReference>
<dbReference type="PANTHER" id="PTHR42839">
    <property type="entry name" value="ISOCHORISMATE SYNTHASE ENTC"/>
    <property type="match status" value="1"/>
</dbReference>
<feature type="region of interest" description="Disordered" evidence="6">
    <location>
        <begin position="218"/>
        <end position="243"/>
    </location>
</feature>
<feature type="domain" description="Chorismate-utilising enzyme C-terminal" evidence="7">
    <location>
        <begin position="132"/>
        <end position="386"/>
    </location>
</feature>
<keyword evidence="9" id="KW-1185">Reference proteome</keyword>
<name>A0ABN1B8K0_9ACTN</name>
<dbReference type="InterPro" id="IPR004561">
    <property type="entry name" value="IsoChor_synthase"/>
</dbReference>
<dbReference type="EMBL" id="BAAABY010000051">
    <property type="protein sequence ID" value="GAA0492603.1"/>
    <property type="molecule type" value="Genomic_DNA"/>
</dbReference>
<organism evidence="8 9">
    <name type="scientific">Streptomyces olivaceiscleroticus</name>
    <dbReference type="NCBI Taxonomy" id="68245"/>
    <lineage>
        <taxon>Bacteria</taxon>
        <taxon>Bacillati</taxon>
        <taxon>Actinomycetota</taxon>
        <taxon>Actinomycetes</taxon>
        <taxon>Kitasatosporales</taxon>
        <taxon>Streptomycetaceae</taxon>
        <taxon>Streptomyces</taxon>
    </lineage>
</organism>
<evidence type="ECO:0000259" key="7">
    <source>
        <dbReference type="Pfam" id="PF00425"/>
    </source>
</evidence>
<comment type="similarity">
    <text evidence="2">Belongs to the isochorismate synthase family.</text>
</comment>
<evidence type="ECO:0000313" key="8">
    <source>
        <dbReference type="EMBL" id="GAA0492603.1"/>
    </source>
</evidence>
<evidence type="ECO:0000313" key="9">
    <source>
        <dbReference type="Proteomes" id="UP001500909"/>
    </source>
</evidence>
<dbReference type="Pfam" id="PF00425">
    <property type="entry name" value="Chorismate_bind"/>
    <property type="match status" value="1"/>
</dbReference>
<evidence type="ECO:0000256" key="2">
    <source>
        <dbReference type="ARBA" id="ARBA00005297"/>
    </source>
</evidence>
<dbReference type="SUPFAM" id="SSF56322">
    <property type="entry name" value="ADC synthase"/>
    <property type="match status" value="1"/>
</dbReference>
<comment type="catalytic activity">
    <reaction evidence="1">
        <text>chorismate = isochorismate</text>
        <dbReference type="Rhea" id="RHEA:18985"/>
        <dbReference type="ChEBI" id="CHEBI:29748"/>
        <dbReference type="ChEBI" id="CHEBI:29780"/>
        <dbReference type="EC" id="5.4.4.2"/>
    </reaction>
</comment>
<reference evidence="8 9" key="1">
    <citation type="journal article" date="2019" name="Int. J. Syst. Evol. Microbiol.">
        <title>The Global Catalogue of Microorganisms (GCM) 10K type strain sequencing project: providing services to taxonomists for standard genome sequencing and annotation.</title>
        <authorList>
            <consortium name="The Broad Institute Genomics Platform"/>
            <consortium name="The Broad Institute Genome Sequencing Center for Infectious Disease"/>
            <person name="Wu L."/>
            <person name="Ma J."/>
        </authorList>
    </citation>
    <scope>NUCLEOTIDE SEQUENCE [LARGE SCALE GENOMIC DNA]</scope>
    <source>
        <strain evidence="8 9">JCM 4805</strain>
    </source>
</reference>
<dbReference type="PANTHER" id="PTHR42839:SF2">
    <property type="entry name" value="ISOCHORISMATE SYNTHASE ENTC"/>
    <property type="match status" value="1"/>
</dbReference>
<gene>
    <name evidence="8" type="primary">dhbC_2</name>
    <name evidence="8" type="ORF">GCM10010361_67290</name>
</gene>
<dbReference type="InterPro" id="IPR005801">
    <property type="entry name" value="ADC_synthase"/>
</dbReference>
<evidence type="ECO:0000256" key="5">
    <source>
        <dbReference type="ARBA" id="ARBA00041564"/>
    </source>
</evidence>
<dbReference type="NCBIfam" id="TIGR00543">
    <property type="entry name" value="isochor_syn"/>
    <property type="match status" value="1"/>
</dbReference>
<evidence type="ECO:0000256" key="1">
    <source>
        <dbReference type="ARBA" id="ARBA00000799"/>
    </source>
</evidence>
<dbReference type="Gene3D" id="3.60.120.10">
    <property type="entry name" value="Anthranilate synthase"/>
    <property type="match status" value="1"/>
</dbReference>
<comment type="caution">
    <text evidence="8">The sequence shown here is derived from an EMBL/GenBank/DDBJ whole genome shotgun (WGS) entry which is preliminary data.</text>
</comment>
<proteinExistence type="inferred from homology"/>
<evidence type="ECO:0000256" key="6">
    <source>
        <dbReference type="SAM" id="MobiDB-lite"/>
    </source>
</evidence>
<accession>A0ABN1B8K0</accession>
<evidence type="ECO:0000256" key="4">
    <source>
        <dbReference type="ARBA" id="ARBA00023235"/>
    </source>
</evidence>